<dbReference type="InterPro" id="IPR011613">
    <property type="entry name" value="GH15-like"/>
</dbReference>
<dbReference type="EMBL" id="JZWS02000003">
    <property type="protein sequence ID" value="MCL7343994.1"/>
    <property type="molecule type" value="Genomic_DNA"/>
</dbReference>
<evidence type="ECO:0000256" key="1">
    <source>
        <dbReference type="ARBA" id="ARBA00006188"/>
    </source>
</evidence>
<dbReference type="InterPro" id="IPR053494">
    <property type="entry name" value="GH15_Enzymes"/>
</dbReference>
<evidence type="ECO:0000259" key="2">
    <source>
        <dbReference type="Pfam" id="PF00723"/>
    </source>
</evidence>
<dbReference type="Pfam" id="PF00723">
    <property type="entry name" value="Glyco_hydro_15"/>
    <property type="match status" value="1"/>
</dbReference>
<dbReference type="Gene3D" id="1.50.10.10">
    <property type="match status" value="1"/>
</dbReference>
<protein>
    <submittedName>
        <fullName evidence="4">Glycoside hydrolase family 15 protein</fullName>
    </submittedName>
</protein>
<dbReference type="GO" id="GO:0005975">
    <property type="term" value="P:carbohydrate metabolic process"/>
    <property type="evidence" value="ECO:0007669"/>
    <property type="project" value="InterPro"/>
</dbReference>
<dbReference type="InterPro" id="IPR045582">
    <property type="entry name" value="Trehalase-like_N"/>
</dbReference>
<accession>A0AAE3FLG7</accession>
<dbReference type="SUPFAM" id="SSF48208">
    <property type="entry name" value="Six-hairpin glycosidases"/>
    <property type="match status" value="1"/>
</dbReference>
<dbReference type="NCBIfam" id="NF041085">
    <property type="entry name" value="trehalase_H2_Arch"/>
    <property type="match status" value="1"/>
</dbReference>
<dbReference type="InterPro" id="IPR054963">
    <property type="entry name" value="Trehalase_2"/>
</dbReference>
<gene>
    <name evidence="4" type="ORF">TQ35_005410</name>
</gene>
<evidence type="ECO:0000259" key="3">
    <source>
        <dbReference type="Pfam" id="PF19291"/>
    </source>
</evidence>
<comment type="similarity">
    <text evidence="1">Belongs to the glycosyl hydrolase 15 family.</text>
</comment>
<reference evidence="4" key="1">
    <citation type="submission" date="2022-05" db="EMBL/GenBank/DDBJ databases">
        <title>Metagenome Sequencing of an Archaeal-Dominated Microbial Community from a Hot Spring at the Los Azufres Geothermal Field, Mexico.</title>
        <authorList>
            <person name="Marin-Paredes R."/>
            <person name="Martinez-Romero E."/>
            <person name="Servin-Garciduenas L.E."/>
        </authorList>
    </citation>
    <scope>NUCLEOTIDE SEQUENCE</scope>
    <source>
        <strain evidence="4">AZ1-454</strain>
    </source>
</reference>
<dbReference type="GO" id="GO:0004553">
    <property type="term" value="F:hydrolase activity, hydrolyzing O-glycosyl compounds"/>
    <property type="evidence" value="ECO:0007669"/>
    <property type="project" value="TreeGrafter"/>
</dbReference>
<feature type="domain" description="GH15-like" evidence="2">
    <location>
        <begin position="214"/>
        <end position="570"/>
    </location>
</feature>
<dbReference type="Pfam" id="PF19291">
    <property type="entry name" value="TREH_N"/>
    <property type="match status" value="1"/>
</dbReference>
<dbReference type="InterPro" id="IPR012341">
    <property type="entry name" value="6hp_glycosidase-like_sf"/>
</dbReference>
<dbReference type="PANTHER" id="PTHR31616:SF0">
    <property type="entry name" value="GLUCAN 1,4-ALPHA-GLUCOSIDASE"/>
    <property type="match status" value="1"/>
</dbReference>
<proteinExistence type="inferred from homology"/>
<organism evidence="4">
    <name type="scientific">Candidatus Aramenus sulfurataquae</name>
    <dbReference type="NCBI Taxonomy" id="1326980"/>
    <lineage>
        <taxon>Archaea</taxon>
        <taxon>Thermoproteota</taxon>
        <taxon>Thermoprotei</taxon>
        <taxon>Sulfolobales</taxon>
        <taxon>Sulfolobaceae</taxon>
        <taxon>Candidatus Aramenus</taxon>
    </lineage>
</organism>
<name>A0AAE3FLG7_9CREN</name>
<keyword evidence="4" id="KW-0378">Hydrolase</keyword>
<evidence type="ECO:0000313" key="4">
    <source>
        <dbReference type="EMBL" id="MCL7343994.1"/>
    </source>
</evidence>
<feature type="domain" description="Trehalase-like N-terminal" evidence="3">
    <location>
        <begin position="7"/>
        <end position="127"/>
    </location>
</feature>
<dbReference type="InterPro" id="IPR008928">
    <property type="entry name" value="6-hairpin_glycosidase_sf"/>
</dbReference>
<dbReference type="AlphaFoldDB" id="A0AAE3FLG7"/>
<comment type="caution">
    <text evidence="4">The sequence shown here is derived from an EMBL/GenBank/DDBJ whole genome shotgun (WGS) entry which is preliminary data.</text>
</comment>
<sequence>MANFYAFLSNGLTSALENDGSVDWFPCPRFDSPSVFTKLLDREGGHFAVRPLVEYVYRKEYLGNSLILESEFKVKDGKRLRLVDFLPLSLPGIIRIYESEISFYAEIKPSFNYGLIKPGVEVREAGLIFKNPTSKEGIEVLAHGDFQIEGDRILLNPGKGYLYLLYSKDLRYGLFSQKGFVYSKPYEALERALKYWRGQLEKARKTKIFEEEFKRSLLVLLGLIYTPSGGIIASPTTSLPEIIGKERNWDYRYVWVRDASYSAEALLKAGLVLRGRDILSFLTSMIDPSSKSFDHPFYSVDGTAPPAEEEVPWLEGYRGSRPVRIGNGAYLQVQSDIEGAYLHALYEYYKATGDKEFVRDVWWAIEAIANWVKNSWKEKSTDIWEQRGVYEHFVHTKVMNWVAMDRAYKLAEEVGVSRPEWKEVAEEIREDVLANGYSERKKSFVRYYGSEEADAALLTLPLYGFVEARDPRFISTLERIEKELSVSKGLLLRYREDFIGEVVNPFTLVSTWLARVYVRLGKTKEAVETLKRLVECSTDLKLMAEHYERGACEPMGNFPHVFPHSGLIMAVTEIEEMGNGNYG</sequence>
<dbReference type="NCBIfam" id="NF041084">
    <property type="entry name" value="trehalase_H1_Arch"/>
    <property type="match status" value="1"/>
</dbReference>
<dbReference type="PANTHER" id="PTHR31616">
    <property type="entry name" value="TREHALASE"/>
    <property type="match status" value="1"/>
</dbReference>